<name>A0A2T6ZE28_TUBBO</name>
<comment type="caution">
    <text evidence="1">The sequence shown here is derived from an EMBL/GenBank/DDBJ whole genome shotgun (WGS) entry which is preliminary data.</text>
</comment>
<evidence type="ECO:0000313" key="2">
    <source>
        <dbReference type="Proteomes" id="UP000244722"/>
    </source>
</evidence>
<evidence type="ECO:0000313" key="1">
    <source>
        <dbReference type="EMBL" id="PUU73729.1"/>
    </source>
</evidence>
<reference evidence="1 2" key="1">
    <citation type="submission" date="2017-04" db="EMBL/GenBank/DDBJ databases">
        <title>Draft genome sequence of Tuber borchii Vittad., a whitish edible truffle.</title>
        <authorList>
            <consortium name="DOE Joint Genome Institute"/>
            <person name="Murat C."/>
            <person name="Kuo A."/>
            <person name="Barry K.W."/>
            <person name="Clum A."/>
            <person name="Dockter R.B."/>
            <person name="Fauchery L."/>
            <person name="Iotti M."/>
            <person name="Kohler A."/>
            <person name="Labutti K."/>
            <person name="Lindquist E.A."/>
            <person name="Lipzen A."/>
            <person name="Ohm R.A."/>
            <person name="Wang M."/>
            <person name="Grigoriev I.V."/>
            <person name="Zambonelli A."/>
            <person name="Martin F.M."/>
        </authorList>
    </citation>
    <scope>NUCLEOTIDE SEQUENCE [LARGE SCALE GENOMIC DNA]</scope>
    <source>
        <strain evidence="1 2">Tbo3840</strain>
    </source>
</reference>
<dbReference type="EMBL" id="NESQ01000349">
    <property type="protein sequence ID" value="PUU73729.1"/>
    <property type="molecule type" value="Genomic_DNA"/>
</dbReference>
<dbReference type="OrthoDB" id="10251230at2759"/>
<dbReference type="AlphaFoldDB" id="A0A2T6ZE28"/>
<gene>
    <name evidence="1" type="ORF">B9Z19DRAFT_1134544</name>
</gene>
<dbReference type="STRING" id="42251.A0A2T6ZE28"/>
<proteinExistence type="predicted"/>
<dbReference type="Proteomes" id="UP000244722">
    <property type="component" value="Unassembled WGS sequence"/>
</dbReference>
<protein>
    <submittedName>
        <fullName evidence="1">Uncharacterized protein</fullName>
    </submittedName>
</protein>
<keyword evidence="2" id="KW-1185">Reference proteome</keyword>
<accession>A0A2T6ZE28</accession>
<sequence length="63" mass="6330">MKASGPSKPADQSAGGDLFKGFSSLSNRLTDCLKDAGVLGGALENMISGVKASSTLVLAESEN</sequence>
<organism evidence="1 2">
    <name type="scientific">Tuber borchii</name>
    <name type="common">White truffle</name>
    <dbReference type="NCBI Taxonomy" id="42251"/>
    <lineage>
        <taxon>Eukaryota</taxon>
        <taxon>Fungi</taxon>
        <taxon>Dikarya</taxon>
        <taxon>Ascomycota</taxon>
        <taxon>Pezizomycotina</taxon>
        <taxon>Pezizomycetes</taxon>
        <taxon>Pezizales</taxon>
        <taxon>Tuberaceae</taxon>
        <taxon>Tuber</taxon>
    </lineage>
</organism>